<dbReference type="Gene3D" id="3.30.730.10">
    <property type="entry name" value="AP2/ERF domain"/>
    <property type="match status" value="1"/>
</dbReference>
<dbReference type="SUPFAM" id="SSF54171">
    <property type="entry name" value="DNA-binding domain"/>
    <property type="match status" value="1"/>
</dbReference>
<evidence type="ECO:0000256" key="1">
    <source>
        <dbReference type="ARBA" id="ARBA00004123"/>
    </source>
</evidence>
<evidence type="ECO:0000256" key="7">
    <source>
        <dbReference type="ARBA" id="ARBA00024343"/>
    </source>
</evidence>
<organism evidence="10 11">
    <name type="scientific">Cinnamomum micranthum f. kanehirae</name>
    <dbReference type="NCBI Taxonomy" id="337451"/>
    <lineage>
        <taxon>Eukaryota</taxon>
        <taxon>Viridiplantae</taxon>
        <taxon>Streptophyta</taxon>
        <taxon>Embryophyta</taxon>
        <taxon>Tracheophyta</taxon>
        <taxon>Spermatophyta</taxon>
        <taxon>Magnoliopsida</taxon>
        <taxon>Magnoliidae</taxon>
        <taxon>Laurales</taxon>
        <taxon>Lauraceae</taxon>
        <taxon>Cinnamomum</taxon>
    </lineage>
</organism>
<dbReference type="InterPro" id="IPR016177">
    <property type="entry name" value="DNA-bd_dom_sf"/>
</dbReference>
<dbReference type="InterPro" id="IPR051032">
    <property type="entry name" value="AP2/ERF_TF_ERF_subfamily"/>
</dbReference>
<keyword evidence="5" id="KW-0804">Transcription</keyword>
<comment type="caution">
    <text evidence="10">The sequence shown here is derived from an EMBL/GenBank/DDBJ whole genome shotgun (WGS) entry which is preliminary data.</text>
</comment>
<accession>A0A3S3QSD9</accession>
<keyword evidence="2" id="KW-0805">Transcription regulation</keyword>
<feature type="domain" description="AP2/ERF" evidence="9">
    <location>
        <begin position="69"/>
        <end position="126"/>
    </location>
</feature>
<reference evidence="10 11" key="1">
    <citation type="journal article" date="2019" name="Nat. Plants">
        <title>Stout camphor tree genome fills gaps in understanding of flowering plant genome evolution.</title>
        <authorList>
            <person name="Chaw S.M."/>
            <person name="Liu Y.C."/>
            <person name="Wu Y.W."/>
            <person name="Wang H.Y."/>
            <person name="Lin C.I."/>
            <person name="Wu C.S."/>
            <person name="Ke H.M."/>
            <person name="Chang L.Y."/>
            <person name="Hsu C.Y."/>
            <person name="Yang H.T."/>
            <person name="Sudianto E."/>
            <person name="Hsu M.H."/>
            <person name="Wu K.P."/>
            <person name="Wang L.N."/>
            <person name="Leebens-Mack J.H."/>
            <person name="Tsai I.J."/>
        </authorList>
    </citation>
    <scope>NUCLEOTIDE SEQUENCE [LARGE SCALE GENOMIC DNA]</scope>
    <source>
        <strain evidence="11">cv. Chaw 1501</strain>
        <tissue evidence="10">Young leaves</tissue>
    </source>
</reference>
<feature type="region of interest" description="Disordered" evidence="8">
    <location>
        <begin position="1"/>
        <end position="71"/>
    </location>
</feature>
<dbReference type="GO" id="GO:0005634">
    <property type="term" value="C:nucleus"/>
    <property type="evidence" value="ECO:0007669"/>
    <property type="project" value="UniProtKB-SubCell"/>
</dbReference>
<evidence type="ECO:0000256" key="6">
    <source>
        <dbReference type="ARBA" id="ARBA00023242"/>
    </source>
</evidence>
<evidence type="ECO:0000256" key="2">
    <source>
        <dbReference type="ARBA" id="ARBA00023015"/>
    </source>
</evidence>
<dbReference type="InterPro" id="IPR036955">
    <property type="entry name" value="AP2/ERF_dom_sf"/>
</dbReference>
<evidence type="ECO:0000259" key="9">
    <source>
        <dbReference type="PROSITE" id="PS51032"/>
    </source>
</evidence>
<evidence type="ECO:0000313" key="10">
    <source>
        <dbReference type="EMBL" id="RWR89780.1"/>
    </source>
</evidence>
<evidence type="ECO:0000256" key="4">
    <source>
        <dbReference type="ARBA" id="ARBA00023159"/>
    </source>
</evidence>
<gene>
    <name evidence="10" type="ORF">CKAN_01885000</name>
</gene>
<dbReference type="PROSITE" id="PS51032">
    <property type="entry name" value="AP2_ERF"/>
    <property type="match status" value="1"/>
</dbReference>
<comment type="subcellular location">
    <subcellularLocation>
        <location evidence="1">Nucleus</location>
    </subcellularLocation>
</comment>
<dbReference type="PANTHER" id="PTHR31985:SF130">
    <property type="entry name" value="ETHYLENE-RESPONSIVE TRANSCRIPTION FACTOR ERF034"/>
    <property type="match status" value="1"/>
</dbReference>
<feature type="compositionally biased region" description="Low complexity" evidence="8">
    <location>
        <begin position="1"/>
        <end position="25"/>
    </location>
</feature>
<evidence type="ECO:0000256" key="5">
    <source>
        <dbReference type="ARBA" id="ARBA00023163"/>
    </source>
</evidence>
<keyword evidence="3" id="KW-0238">DNA-binding</keyword>
<dbReference type="PANTHER" id="PTHR31985">
    <property type="entry name" value="ETHYLENE-RESPONSIVE TRANSCRIPTION FACTOR ERF042-RELATED"/>
    <property type="match status" value="1"/>
</dbReference>
<evidence type="ECO:0000313" key="11">
    <source>
        <dbReference type="Proteomes" id="UP000283530"/>
    </source>
</evidence>
<dbReference type="GO" id="GO:0003700">
    <property type="term" value="F:DNA-binding transcription factor activity"/>
    <property type="evidence" value="ECO:0007669"/>
    <property type="project" value="InterPro"/>
</dbReference>
<dbReference type="SMART" id="SM00380">
    <property type="entry name" value="AP2"/>
    <property type="match status" value="1"/>
</dbReference>
<protein>
    <submittedName>
        <fullName evidence="10">Dehydration-responsive element binding protein 6</fullName>
    </submittedName>
</protein>
<dbReference type="Proteomes" id="UP000283530">
    <property type="component" value="Unassembled WGS sequence"/>
</dbReference>
<sequence length="253" mass="27530">MEASSNKECASNKCSSSSSSSSSSSDSDRSDKISIQGSSMAMANANANAKANEMGKKRPVSGNDGRHPTYRGVRMRNWGKWVSEIREPRKKSRIWLGTFATPEMAARAHDVAALTIKGQAAYLNFPEMAPQLPRPASSSPKDIQAAAAKAANLVLGEPRSLQPLDQNQPVDLPLISQESSSSPSPSPSPSITAKADDDDRMLFDLPDLLHDLQCNLTTPTDEFYYCSLSWIAAGADAGIQLEEPFLWEERDYY</sequence>
<dbReference type="PIRSF" id="PIRSF038123">
    <property type="entry name" value="PTI6"/>
    <property type="match status" value="1"/>
</dbReference>
<dbReference type="Pfam" id="PF00847">
    <property type="entry name" value="AP2"/>
    <property type="match status" value="1"/>
</dbReference>
<keyword evidence="11" id="KW-1185">Reference proteome</keyword>
<comment type="similarity">
    <text evidence="7">Belongs to the AP2/ERF transcription factor family. ERF subfamily.</text>
</comment>
<dbReference type="OrthoDB" id="1932364at2759"/>
<keyword evidence="4" id="KW-0010">Activator</keyword>
<dbReference type="FunFam" id="3.30.730.10:FF:000001">
    <property type="entry name" value="Ethylene-responsive transcription factor 2"/>
    <property type="match status" value="1"/>
</dbReference>
<proteinExistence type="inferred from homology"/>
<dbReference type="PRINTS" id="PR00367">
    <property type="entry name" value="ETHRSPELEMNT"/>
</dbReference>
<keyword evidence="6" id="KW-0539">Nucleus</keyword>
<feature type="compositionally biased region" description="Low complexity" evidence="8">
    <location>
        <begin position="40"/>
        <end position="52"/>
    </location>
</feature>
<dbReference type="AlphaFoldDB" id="A0A3S3QSD9"/>
<evidence type="ECO:0000256" key="8">
    <source>
        <dbReference type="SAM" id="MobiDB-lite"/>
    </source>
</evidence>
<feature type="region of interest" description="Disordered" evidence="8">
    <location>
        <begin position="174"/>
        <end position="196"/>
    </location>
</feature>
<dbReference type="CDD" id="cd00018">
    <property type="entry name" value="AP2"/>
    <property type="match status" value="1"/>
</dbReference>
<dbReference type="InterPro" id="IPR001471">
    <property type="entry name" value="AP2/ERF_dom"/>
</dbReference>
<dbReference type="GO" id="GO:0003677">
    <property type="term" value="F:DNA binding"/>
    <property type="evidence" value="ECO:0007669"/>
    <property type="project" value="UniProtKB-KW"/>
</dbReference>
<dbReference type="EMBL" id="QPKB01000007">
    <property type="protein sequence ID" value="RWR89780.1"/>
    <property type="molecule type" value="Genomic_DNA"/>
</dbReference>
<name>A0A3S3QSD9_9MAGN</name>
<evidence type="ECO:0000256" key="3">
    <source>
        <dbReference type="ARBA" id="ARBA00023125"/>
    </source>
</evidence>